<dbReference type="RefSeq" id="WP_014797779.1">
    <property type="nucleotide sequence ID" value="NC_018018.1"/>
</dbReference>
<name>I4AK43_BERLS</name>
<dbReference type="OrthoDB" id="1121502at2"/>
<keyword evidence="4" id="KW-1185">Reference proteome</keyword>
<dbReference type="Proteomes" id="UP000006054">
    <property type="component" value="Chromosome"/>
</dbReference>
<organism evidence="3 4">
    <name type="scientific">Bernardetia litoralis (strain ATCC 23117 / DSM 6794 / NBRC 15988 / NCIMB 1366 / Fx l1 / Sio-4)</name>
    <name type="common">Flexibacter litoralis</name>
    <dbReference type="NCBI Taxonomy" id="880071"/>
    <lineage>
        <taxon>Bacteria</taxon>
        <taxon>Pseudomonadati</taxon>
        <taxon>Bacteroidota</taxon>
        <taxon>Cytophagia</taxon>
        <taxon>Cytophagales</taxon>
        <taxon>Bernardetiaceae</taxon>
        <taxon>Bernardetia</taxon>
    </lineage>
</organism>
<sequence length="149" mass="17140" precursor="true">MKKTILTFVTGLFLVASSSFAQDIPQSQVPSLVINNFQMAFPKVYDIEWEMDGNLYKVEFEKGLFSKDYDIWYDQTGKIIRQKEDISNSDLPQAITSTIKSQFGGYRIDEAQKNTEGQTITYKVELENFSQEWKVIFDANGKIIQKIAD</sequence>
<dbReference type="KEGG" id="fli:Fleli_1940"/>
<evidence type="ECO:0000256" key="1">
    <source>
        <dbReference type="SAM" id="SignalP"/>
    </source>
</evidence>
<dbReference type="STRING" id="880071.Fleli_1940"/>
<proteinExistence type="predicted"/>
<keyword evidence="1" id="KW-0732">Signal</keyword>
<gene>
    <name evidence="3" type="ordered locus">Fleli_1940</name>
</gene>
<dbReference type="Pfam" id="PF11396">
    <property type="entry name" value="PepSY_like"/>
    <property type="match status" value="1"/>
</dbReference>
<evidence type="ECO:0000313" key="3">
    <source>
        <dbReference type="EMBL" id="AFM04328.1"/>
    </source>
</evidence>
<feature type="chain" id="PRO_5003685810" description="Putative beta-lactamase-inhibitor-like PepSY-like domain-containing protein" evidence="1">
    <location>
        <begin position="22"/>
        <end position="149"/>
    </location>
</feature>
<feature type="signal peptide" evidence="1">
    <location>
        <begin position="1"/>
        <end position="21"/>
    </location>
</feature>
<dbReference type="AlphaFoldDB" id="I4AK43"/>
<reference evidence="4" key="1">
    <citation type="submission" date="2012-06" db="EMBL/GenBank/DDBJ databases">
        <title>The complete genome of Flexibacter litoralis DSM 6794.</title>
        <authorList>
            <person name="Lucas S."/>
            <person name="Copeland A."/>
            <person name="Lapidus A."/>
            <person name="Glavina del Rio T."/>
            <person name="Dalin E."/>
            <person name="Tice H."/>
            <person name="Bruce D."/>
            <person name="Goodwin L."/>
            <person name="Pitluck S."/>
            <person name="Peters L."/>
            <person name="Ovchinnikova G."/>
            <person name="Lu M."/>
            <person name="Kyrpides N."/>
            <person name="Mavromatis K."/>
            <person name="Ivanova N."/>
            <person name="Brettin T."/>
            <person name="Detter J.C."/>
            <person name="Han C."/>
            <person name="Larimer F."/>
            <person name="Land M."/>
            <person name="Hauser L."/>
            <person name="Markowitz V."/>
            <person name="Cheng J.-F."/>
            <person name="Hugenholtz P."/>
            <person name="Woyke T."/>
            <person name="Wu D."/>
            <person name="Spring S."/>
            <person name="Lang E."/>
            <person name="Kopitz M."/>
            <person name="Brambilla E."/>
            <person name="Klenk H.-P."/>
            <person name="Eisen J.A."/>
        </authorList>
    </citation>
    <scope>NUCLEOTIDE SEQUENCE [LARGE SCALE GENOMIC DNA]</scope>
    <source>
        <strain evidence="4">ATCC 23117 / DSM 6794 / NBRC 15988 / NCIMB 1366 / Sio-4</strain>
    </source>
</reference>
<evidence type="ECO:0000313" key="4">
    <source>
        <dbReference type="Proteomes" id="UP000006054"/>
    </source>
</evidence>
<dbReference type="InterPro" id="IPR021533">
    <property type="entry name" value="PepSY-like"/>
</dbReference>
<dbReference type="Gene3D" id="3.10.450.360">
    <property type="match status" value="1"/>
</dbReference>
<dbReference type="eggNOG" id="COG3212">
    <property type="taxonomic scope" value="Bacteria"/>
</dbReference>
<evidence type="ECO:0000259" key="2">
    <source>
        <dbReference type="Pfam" id="PF11396"/>
    </source>
</evidence>
<dbReference type="EMBL" id="CP003345">
    <property type="protein sequence ID" value="AFM04328.1"/>
    <property type="molecule type" value="Genomic_DNA"/>
</dbReference>
<dbReference type="SUPFAM" id="SSF160574">
    <property type="entry name" value="BT0923-like"/>
    <property type="match status" value="1"/>
</dbReference>
<protein>
    <recommendedName>
        <fullName evidence="2">Putative beta-lactamase-inhibitor-like PepSY-like domain-containing protein</fullName>
    </recommendedName>
</protein>
<feature type="domain" description="Putative beta-lactamase-inhibitor-like PepSY-like" evidence="2">
    <location>
        <begin position="56"/>
        <end position="144"/>
    </location>
</feature>
<accession>I4AK43</accession>
<dbReference type="PATRIC" id="fig|880071.3.peg.1923"/>
<dbReference type="HOGENOM" id="CLU_133145_1_1_10"/>